<sequence>MSRRQRHPAPIAVKRMRPRRKRNAFGELVSDNDAASSPFTSTPTQRRQPSNTETETVDTPSIRNRVAFTDTVSFEDELQTETHTVILEDPNFDPSHPDAPQQARAAMPIRQLTRKPHEIEYMRHQGAFDQLPEDVCDELVRCYFQHVHFFLPILDVPTFLNSYCQHGSRGINPLQLSTLFLASANFIDVEILRRAGFSSRKAMKTAMYDRAKCLYDLDQGTDKLTLIRCVILLAFWYSDPQDHTGAWYWIGIAISLAQAMNLHRASAPNFRVPKSYPDSEAMARRIWWSLIVRDRWIALAKGRPMRIRNDSHDLSMPTHDDIMAELVPLGRQIISKFIPEDSTSLTAMWLRMVQISDTLGDVMQLHYRIKGPDPSMDEVDQVSRQLDDIKLGHILGEETDETQVHGLQIELLYQAAIAILYRPYVLSAATEALPNSSQSWRRNAVRRGREAASTTNNLLEQLIELGGIKYLKPMMITAMVPATQIHLADCKSDGTLTRGLGRNKLQLCILVFAELQSTYWSANVMYRLFQRAQALVSGQESHSIPCEIDGQSISSDAELKQVDEQLLSEGQQARNLLPLNVMPPDNTEIPSFSSALPRLSDVDQLLNPGFALCEDVFQDLFPNYLAGDDSQRVVLNYY</sequence>
<reference evidence="1" key="1">
    <citation type="submission" date="2022-07" db="EMBL/GenBank/DDBJ databases">
        <title>Genome Sequence of Lecanicillium saksenae.</title>
        <authorList>
            <person name="Buettner E."/>
        </authorList>
    </citation>
    <scope>NUCLEOTIDE SEQUENCE</scope>
    <source>
        <strain evidence="1">VT-O1</strain>
    </source>
</reference>
<accession>A0ACC1R4J5</accession>
<comment type="caution">
    <text evidence="1">The sequence shown here is derived from an EMBL/GenBank/DDBJ whole genome shotgun (WGS) entry which is preliminary data.</text>
</comment>
<organism evidence="1 2">
    <name type="scientific">Lecanicillium saksenae</name>
    <dbReference type="NCBI Taxonomy" id="468837"/>
    <lineage>
        <taxon>Eukaryota</taxon>
        <taxon>Fungi</taxon>
        <taxon>Dikarya</taxon>
        <taxon>Ascomycota</taxon>
        <taxon>Pezizomycotina</taxon>
        <taxon>Sordariomycetes</taxon>
        <taxon>Hypocreomycetidae</taxon>
        <taxon>Hypocreales</taxon>
        <taxon>Cordycipitaceae</taxon>
        <taxon>Lecanicillium</taxon>
    </lineage>
</organism>
<evidence type="ECO:0000313" key="2">
    <source>
        <dbReference type="Proteomes" id="UP001148737"/>
    </source>
</evidence>
<protein>
    <submittedName>
        <fullName evidence="1">Uncharacterized protein</fullName>
    </submittedName>
</protein>
<dbReference type="EMBL" id="JANAKD010000106">
    <property type="protein sequence ID" value="KAJ3497527.1"/>
    <property type="molecule type" value="Genomic_DNA"/>
</dbReference>
<proteinExistence type="predicted"/>
<gene>
    <name evidence="1" type="ORF">NLG97_g1837</name>
</gene>
<dbReference type="Proteomes" id="UP001148737">
    <property type="component" value="Unassembled WGS sequence"/>
</dbReference>
<evidence type="ECO:0000313" key="1">
    <source>
        <dbReference type="EMBL" id="KAJ3497527.1"/>
    </source>
</evidence>
<keyword evidence="2" id="KW-1185">Reference proteome</keyword>
<name>A0ACC1R4J5_9HYPO</name>